<dbReference type="Gene3D" id="3.40.50.2000">
    <property type="entry name" value="Glycogen Phosphorylase B"/>
    <property type="match status" value="2"/>
</dbReference>
<organism evidence="3 4">
    <name type="scientific">candidate division CSSED10-310 bacterium</name>
    <dbReference type="NCBI Taxonomy" id="2855610"/>
    <lineage>
        <taxon>Bacteria</taxon>
        <taxon>Bacteria division CSSED10-310</taxon>
    </lineage>
</organism>
<keyword evidence="4" id="KW-1185">Reference proteome</keyword>
<feature type="transmembrane region" description="Helical" evidence="1">
    <location>
        <begin position="80"/>
        <end position="100"/>
    </location>
</feature>
<reference evidence="3 4" key="1">
    <citation type="submission" date="2024-09" db="EMBL/GenBank/DDBJ databases">
        <title>Laminarin stimulates single cell rates of sulfate reduction while oxygen inhibits transcriptomic activity in coastal marine sediment.</title>
        <authorList>
            <person name="Lindsay M."/>
            <person name="Orcutt B."/>
            <person name="Emerson D."/>
            <person name="Stepanauskas R."/>
            <person name="D'Angelo T."/>
        </authorList>
    </citation>
    <scope>NUCLEOTIDE SEQUENCE [LARGE SCALE GENOMIC DNA]</scope>
    <source>
        <strain evidence="3">SAG AM-311-K15</strain>
    </source>
</reference>
<evidence type="ECO:0000313" key="3">
    <source>
        <dbReference type="EMBL" id="MFC1849819.1"/>
    </source>
</evidence>
<dbReference type="CDD" id="cd03801">
    <property type="entry name" value="GT4_PimA-like"/>
    <property type="match status" value="1"/>
</dbReference>
<keyword evidence="3" id="KW-0328">Glycosyltransferase</keyword>
<evidence type="ECO:0000256" key="1">
    <source>
        <dbReference type="SAM" id="Phobius"/>
    </source>
</evidence>
<keyword evidence="1" id="KW-0472">Membrane</keyword>
<keyword evidence="3" id="KW-0808">Transferase</keyword>
<evidence type="ECO:0000313" key="4">
    <source>
        <dbReference type="Proteomes" id="UP001594351"/>
    </source>
</evidence>
<comment type="caution">
    <text evidence="3">The sequence shown here is derived from an EMBL/GenBank/DDBJ whole genome shotgun (WGS) entry which is preliminary data.</text>
</comment>
<dbReference type="InterPro" id="IPR050194">
    <property type="entry name" value="Glycosyltransferase_grp1"/>
</dbReference>
<keyword evidence="1" id="KW-0812">Transmembrane</keyword>
<dbReference type="SUPFAM" id="SSF53756">
    <property type="entry name" value="UDP-Glycosyltransferase/glycogen phosphorylase"/>
    <property type="match status" value="1"/>
</dbReference>
<dbReference type="EMBL" id="JBHPBY010000061">
    <property type="protein sequence ID" value="MFC1849819.1"/>
    <property type="molecule type" value="Genomic_DNA"/>
</dbReference>
<dbReference type="Pfam" id="PF00534">
    <property type="entry name" value="Glycos_transf_1"/>
    <property type="match status" value="1"/>
</dbReference>
<dbReference type="PANTHER" id="PTHR45947:SF3">
    <property type="entry name" value="SULFOQUINOVOSYL TRANSFERASE SQD2"/>
    <property type="match status" value="1"/>
</dbReference>
<feature type="domain" description="Glycosyl transferase family 1" evidence="2">
    <location>
        <begin position="180"/>
        <end position="341"/>
    </location>
</feature>
<protein>
    <submittedName>
        <fullName evidence="3">Glycosyltransferase family 4 protein</fullName>
        <ecNumber evidence="3">2.4.-.-</ecNumber>
    </submittedName>
</protein>
<dbReference type="Proteomes" id="UP001594351">
    <property type="component" value="Unassembled WGS sequence"/>
</dbReference>
<dbReference type="GO" id="GO:0016757">
    <property type="term" value="F:glycosyltransferase activity"/>
    <property type="evidence" value="ECO:0007669"/>
    <property type="project" value="UniProtKB-KW"/>
</dbReference>
<dbReference type="InterPro" id="IPR001296">
    <property type="entry name" value="Glyco_trans_1"/>
</dbReference>
<dbReference type="PANTHER" id="PTHR45947">
    <property type="entry name" value="SULFOQUINOVOSYL TRANSFERASE SQD2"/>
    <property type="match status" value="1"/>
</dbReference>
<sequence>MKIIWLTTRFPPDPGGMACSAQRLVNSLTDNEHHVNVLHLTQSTQRNIPDNQNRVITIAENSLGALEKVFWQHQDLFQDALFVGFGGNIAGYLAVLWARWLHKRSVVLFRGNDFDRLIHNPKRAWITHFILEQAAGIGAVSNEMVHRIQTLRTGLTKFTPNSIDLTEWTFLDRDLSLAAQWRQDHVLNDRPVVGMFGELKYKKGLDLALQLFTSFEFRKRAYLLTVGKVSDFMQEQLAEQCPAAWLSVPFQKKEQLPVYYAASDIVFLPSYFDGMPNVLLESLALSKVVVASRAGAFPDVISDGETGFLFRTGDAADAARALNQALSLSATQKQKMQNAARNIIAQNYTPEREVEVLMQLLVNQ</sequence>
<accession>A0ABV6YUE5</accession>
<evidence type="ECO:0000259" key="2">
    <source>
        <dbReference type="Pfam" id="PF00534"/>
    </source>
</evidence>
<proteinExistence type="predicted"/>
<dbReference type="EC" id="2.4.-.-" evidence="3"/>
<keyword evidence="1" id="KW-1133">Transmembrane helix</keyword>
<name>A0ABV6YUE5_UNCC1</name>
<gene>
    <name evidence="3" type="ORF">ACFL27_06385</name>
</gene>